<name>A0ABT9WYF7_9BACI</name>
<sequence>MGKGLKRAKMLTRLVLISLLLGLTFSYAMFQGGFVSWFLFYSFLPFGLYSLLIFIYPLHTLDGERIFEKSEYHAGETLTVSINLERRFPLPLFFMMTMDQMPTDMLKTTPLWKIKQMHFPGFKKKLHFDYKIPSLPRGEHQFNKLHITIGDPIGLMKKERTMHLPKKILVFPALLDLHYPMKESRYDKGAAVNQLHFEKDTTIVTGTRQYQYGDRFSWIDWKATARTNEMMTKEFEETRSHEVFLLLDCSHSVHFEWMVTFSASLLHAFLKKGSEAGLFTSGKQAGYFPARGGEQQLTNILHHLAKVKPDGEMTLDQLLEKEWKLPQPLDTSMIVTSSLSRSFIKAIYHMKKSGGTMIYLLKSNGMTLSQEERIAKGTAAQHGINVFVLQEEDFQPRFMEVETT</sequence>
<evidence type="ECO:0000313" key="4">
    <source>
        <dbReference type="Proteomes" id="UP001223586"/>
    </source>
</evidence>
<comment type="caution">
    <text evidence="3">The sequence shown here is derived from an EMBL/GenBank/DDBJ whole genome shotgun (WGS) entry which is preliminary data.</text>
</comment>
<gene>
    <name evidence="3" type="ORF">J2S08_004119</name>
</gene>
<dbReference type="Pfam" id="PF01882">
    <property type="entry name" value="DUF58"/>
    <property type="match status" value="1"/>
</dbReference>
<dbReference type="RefSeq" id="WP_307232848.1">
    <property type="nucleotide sequence ID" value="NZ_JAUSTT010000036.1"/>
</dbReference>
<dbReference type="InterPro" id="IPR002881">
    <property type="entry name" value="DUF58"/>
</dbReference>
<feature type="domain" description="DUF58" evidence="2">
    <location>
        <begin position="207"/>
        <end position="314"/>
    </location>
</feature>
<keyword evidence="1" id="KW-0812">Transmembrane</keyword>
<protein>
    <submittedName>
        <fullName evidence="3">Uncharacterized protein (DUF58 family)</fullName>
    </submittedName>
</protein>
<dbReference type="Proteomes" id="UP001223586">
    <property type="component" value="Unassembled WGS sequence"/>
</dbReference>
<keyword evidence="1" id="KW-0472">Membrane</keyword>
<dbReference type="PANTHER" id="PTHR34351">
    <property type="entry name" value="SLR1927 PROTEIN-RELATED"/>
    <property type="match status" value="1"/>
</dbReference>
<dbReference type="EMBL" id="JAUSTT010000036">
    <property type="protein sequence ID" value="MDQ0178216.1"/>
    <property type="molecule type" value="Genomic_DNA"/>
</dbReference>
<keyword evidence="4" id="KW-1185">Reference proteome</keyword>
<proteinExistence type="predicted"/>
<accession>A0ABT9WYF7</accession>
<organism evidence="3 4">
    <name type="scientific">Bacillus chungangensis</name>
    <dbReference type="NCBI Taxonomy" id="587633"/>
    <lineage>
        <taxon>Bacteria</taxon>
        <taxon>Bacillati</taxon>
        <taxon>Bacillota</taxon>
        <taxon>Bacilli</taxon>
        <taxon>Bacillales</taxon>
        <taxon>Bacillaceae</taxon>
        <taxon>Bacillus</taxon>
    </lineage>
</organism>
<dbReference type="PANTHER" id="PTHR34351:SF2">
    <property type="entry name" value="DUF58 DOMAIN-CONTAINING PROTEIN"/>
    <property type="match status" value="1"/>
</dbReference>
<keyword evidence="1" id="KW-1133">Transmembrane helix</keyword>
<feature type="transmembrane region" description="Helical" evidence="1">
    <location>
        <begin position="38"/>
        <end position="58"/>
    </location>
</feature>
<reference evidence="3 4" key="1">
    <citation type="submission" date="2023-07" db="EMBL/GenBank/DDBJ databases">
        <title>Genomic Encyclopedia of Type Strains, Phase IV (KMG-IV): sequencing the most valuable type-strain genomes for metagenomic binning, comparative biology and taxonomic classification.</title>
        <authorList>
            <person name="Goeker M."/>
        </authorList>
    </citation>
    <scope>NUCLEOTIDE SEQUENCE [LARGE SCALE GENOMIC DNA]</scope>
    <source>
        <strain evidence="3 4">DSM 23837</strain>
    </source>
</reference>
<evidence type="ECO:0000256" key="1">
    <source>
        <dbReference type="SAM" id="Phobius"/>
    </source>
</evidence>
<evidence type="ECO:0000313" key="3">
    <source>
        <dbReference type="EMBL" id="MDQ0178216.1"/>
    </source>
</evidence>
<evidence type="ECO:0000259" key="2">
    <source>
        <dbReference type="Pfam" id="PF01882"/>
    </source>
</evidence>